<organism evidence="8 9">
    <name type="scientific">Pedobacter cryoconitis</name>
    <dbReference type="NCBI Taxonomy" id="188932"/>
    <lineage>
        <taxon>Bacteria</taxon>
        <taxon>Pseudomonadati</taxon>
        <taxon>Bacteroidota</taxon>
        <taxon>Sphingobacteriia</taxon>
        <taxon>Sphingobacteriales</taxon>
        <taxon>Sphingobacteriaceae</taxon>
        <taxon>Pedobacter</taxon>
    </lineage>
</organism>
<dbReference type="Pfam" id="PF07681">
    <property type="entry name" value="DoxX"/>
    <property type="match status" value="1"/>
</dbReference>
<dbReference type="OrthoDB" id="9813193at2"/>
<dbReference type="PATRIC" id="fig|188932.3.peg.3323"/>
<feature type="transmembrane region" description="Helical" evidence="7">
    <location>
        <begin position="82"/>
        <end position="99"/>
    </location>
</feature>
<proteinExistence type="inferred from homology"/>
<evidence type="ECO:0000256" key="5">
    <source>
        <dbReference type="ARBA" id="ARBA00022989"/>
    </source>
</evidence>
<dbReference type="InterPro" id="IPR051907">
    <property type="entry name" value="DoxX-like_oxidoreductase"/>
</dbReference>
<comment type="similarity">
    <text evidence="2">Belongs to the DoxX family.</text>
</comment>
<dbReference type="KEGG" id="pcm:AY601_3189"/>
<evidence type="ECO:0000256" key="2">
    <source>
        <dbReference type="ARBA" id="ARBA00006679"/>
    </source>
</evidence>
<dbReference type="EMBL" id="CP014504">
    <property type="protein sequence ID" value="AMQ00060.1"/>
    <property type="molecule type" value="Genomic_DNA"/>
</dbReference>
<reference evidence="8 9" key="1">
    <citation type="submission" date="2016-03" db="EMBL/GenBank/DDBJ databases">
        <title>Complete genome sequence of Pedobacter cryoconitis PAMC 27485.</title>
        <authorList>
            <person name="Lee J."/>
            <person name="Kim O.-S."/>
        </authorList>
    </citation>
    <scope>NUCLEOTIDE SEQUENCE [LARGE SCALE GENOMIC DNA]</scope>
    <source>
        <strain evidence="8 9">PAMC 27485</strain>
    </source>
</reference>
<dbReference type="InterPro" id="IPR032808">
    <property type="entry name" value="DoxX"/>
</dbReference>
<evidence type="ECO:0000256" key="3">
    <source>
        <dbReference type="ARBA" id="ARBA00022475"/>
    </source>
</evidence>
<gene>
    <name evidence="8" type="ORF">AY601_3189</name>
</gene>
<name>A0A127VFK8_9SPHI</name>
<keyword evidence="6 7" id="KW-0472">Membrane</keyword>
<evidence type="ECO:0000256" key="4">
    <source>
        <dbReference type="ARBA" id="ARBA00022692"/>
    </source>
</evidence>
<evidence type="ECO:0000313" key="8">
    <source>
        <dbReference type="EMBL" id="AMQ00060.1"/>
    </source>
</evidence>
<dbReference type="AlphaFoldDB" id="A0A127VFK8"/>
<keyword evidence="4 7" id="KW-0812">Transmembrane</keyword>
<evidence type="ECO:0000256" key="1">
    <source>
        <dbReference type="ARBA" id="ARBA00004651"/>
    </source>
</evidence>
<dbReference type="RefSeq" id="WP_068402754.1">
    <property type="nucleotide sequence ID" value="NZ_CP014504.1"/>
</dbReference>
<evidence type="ECO:0000256" key="7">
    <source>
        <dbReference type="SAM" id="Phobius"/>
    </source>
</evidence>
<dbReference type="PANTHER" id="PTHR33452">
    <property type="entry name" value="OXIDOREDUCTASE CATD-RELATED"/>
    <property type="match status" value="1"/>
</dbReference>
<protein>
    <submittedName>
        <fullName evidence="8">DoxX family protein</fullName>
    </submittedName>
</protein>
<keyword evidence="5 7" id="KW-1133">Transmembrane helix</keyword>
<feature type="transmembrane region" description="Helical" evidence="7">
    <location>
        <begin position="111"/>
        <end position="130"/>
    </location>
</feature>
<dbReference type="Proteomes" id="UP000071561">
    <property type="component" value="Chromosome"/>
</dbReference>
<dbReference type="GO" id="GO:0005886">
    <property type="term" value="C:plasma membrane"/>
    <property type="evidence" value="ECO:0007669"/>
    <property type="project" value="UniProtKB-SubCell"/>
</dbReference>
<feature type="transmembrane region" description="Helical" evidence="7">
    <location>
        <begin position="54"/>
        <end position="75"/>
    </location>
</feature>
<keyword evidence="9" id="KW-1185">Reference proteome</keyword>
<feature type="transmembrane region" description="Helical" evidence="7">
    <location>
        <begin position="12"/>
        <end position="34"/>
    </location>
</feature>
<dbReference type="PANTHER" id="PTHR33452:SF1">
    <property type="entry name" value="INNER MEMBRANE PROTEIN YPHA-RELATED"/>
    <property type="match status" value="1"/>
</dbReference>
<accession>A0A127VFK8</accession>
<evidence type="ECO:0000256" key="6">
    <source>
        <dbReference type="ARBA" id="ARBA00023136"/>
    </source>
</evidence>
<evidence type="ECO:0000313" key="9">
    <source>
        <dbReference type="Proteomes" id="UP000071561"/>
    </source>
</evidence>
<keyword evidence="3" id="KW-1003">Cell membrane</keyword>
<comment type="subcellular location">
    <subcellularLocation>
        <location evidence="1">Cell membrane</location>
        <topology evidence="1">Multi-pass membrane protein</topology>
    </subcellularLocation>
</comment>
<sequence>MNRLFNTNYNHRGLDFVLLILRISIAGLMLSHGIPKLEMLLAGGEIKFMDPIGLGDTATLALAVFAEVICSVLILLGLAVRLAVLPLMITMLIAIFVAHGDEGLSEKELAIHYLLTYIVLLFAGGGRLSIDSLISQKSAKSRRGY</sequence>